<dbReference type="EMBL" id="CAMXCT010006781">
    <property type="protein sequence ID" value="CAI4019958.1"/>
    <property type="molecule type" value="Genomic_DNA"/>
</dbReference>
<keyword evidence="4" id="KW-0418">Kinase</keyword>
<dbReference type="InterPro" id="IPR011009">
    <property type="entry name" value="Kinase-like_dom_sf"/>
</dbReference>
<evidence type="ECO:0000256" key="1">
    <source>
        <dbReference type="SAM" id="MobiDB-lite"/>
    </source>
</evidence>
<evidence type="ECO:0000313" key="5">
    <source>
        <dbReference type="Proteomes" id="UP001152797"/>
    </source>
</evidence>
<feature type="domain" description="Protein kinase" evidence="2">
    <location>
        <begin position="179"/>
        <end position="451"/>
    </location>
</feature>
<accession>A0A9P1M5M8</accession>
<dbReference type="InterPro" id="IPR000719">
    <property type="entry name" value="Prot_kinase_dom"/>
</dbReference>
<dbReference type="Pfam" id="PF00069">
    <property type="entry name" value="Pkinase"/>
    <property type="match status" value="1"/>
</dbReference>
<feature type="region of interest" description="Disordered" evidence="1">
    <location>
        <begin position="1"/>
        <end position="140"/>
    </location>
</feature>
<dbReference type="PANTHER" id="PTHR44167:SF18">
    <property type="entry name" value="PROTEIN KINASE DOMAIN-CONTAINING PROTEIN"/>
    <property type="match status" value="1"/>
</dbReference>
<protein>
    <submittedName>
        <fullName evidence="4">CDPK-related kinase 4 (AtCRK4) (Calcium/calmodulin-dependent protein kinase CRK4)</fullName>
    </submittedName>
</protein>
<organism evidence="3">
    <name type="scientific">Cladocopium goreaui</name>
    <dbReference type="NCBI Taxonomy" id="2562237"/>
    <lineage>
        <taxon>Eukaryota</taxon>
        <taxon>Sar</taxon>
        <taxon>Alveolata</taxon>
        <taxon>Dinophyceae</taxon>
        <taxon>Suessiales</taxon>
        <taxon>Symbiodiniaceae</taxon>
        <taxon>Cladocopium</taxon>
    </lineage>
</organism>
<dbReference type="SUPFAM" id="SSF56112">
    <property type="entry name" value="Protein kinase-like (PK-like)"/>
    <property type="match status" value="1"/>
</dbReference>
<dbReference type="PROSITE" id="PS50011">
    <property type="entry name" value="PROTEIN_KINASE_DOM"/>
    <property type="match status" value="1"/>
</dbReference>
<gene>
    <name evidence="3" type="ORF">C1SCF055_LOCUS44414</name>
</gene>
<sequence length="453" mass="50366">MWPSTPNSRPGTPASESPSKSGSMKRNNSMTRLPDEAPGISERTATPSPTSSVESSRPGSSGSNRKQGGLLTLPIESVSTHVPMAAGYSANSPVRNQKKTAPTTPTNAMQRLPDEPSELEKPPEAKQEAAPVGNKMSAMRERLRPIKTPAVKPPEPLTKKIDKIFRTLKAGESINDTYNFEEEIYSGGCKGRVLVARRKVDGAEVVVKIRAKQNNRMTERNWRTIMAQMHGISTSDHVLGFSEIVEGENEFFVVMPKCNGGELFEFLANETEVPEAECKRIIREILTAVGHLHANNIIHRDIKPENIMFDMDLHLESSPKTVKLIDFDTCQEWTPQTPKSCRFVGTPGYIAPEALQGQMSPQSDLWSVGVILYILMTGEMPWSSMVSLEDGLVGSPSAKQMYRALKAEVLEWEEAPWPDFPHARDLCQKLLAFSLEDRMKDCEEALNHPWLKE</sequence>
<keyword evidence="4" id="KW-0808">Transferase</keyword>
<evidence type="ECO:0000259" key="2">
    <source>
        <dbReference type="PROSITE" id="PS50011"/>
    </source>
</evidence>
<dbReference type="GO" id="GO:0004674">
    <property type="term" value="F:protein serine/threonine kinase activity"/>
    <property type="evidence" value="ECO:0007669"/>
    <property type="project" value="TreeGrafter"/>
</dbReference>
<dbReference type="PROSITE" id="PS00108">
    <property type="entry name" value="PROTEIN_KINASE_ST"/>
    <property type="match status" value="1"/>
</dbReference>
<proteinExistence type="predicted"/>
<reference evidence="4 5" key="2">
    <citation type="submission" date="2024-05" db="EMBL/GenBank/DDBJ databases">
        <authorList>
            <person name="Chen Y."/>
            <person name="Shah S."/>
            <person name="Dougan E. K."/>
            <person name="Thang M."/>
            <person name="Chan C."/>
        </authorList>
    </citation>
    <scope>NUCLEOTIDE SEQUENCE [LARGE SCALE GENOMIC DNA]</scope>
</reference>
<dbReference type="AlphaFoldDB" id="A0A9P1M5M8"/>
<feature type="compositionally biased region" description="Polar residues" evidence="1">
    <location>
        <begin position="89"/>
        <end position="109"/>
    </location>
</feature>
<feature type="compositionally biased region" description="Polar residues" evidence="1">
    <location>
        <begin position="1"/>
        <end position="31"/>
    </location>
</feature>
<dbReference type="GO" id="GO:0005524">
    <property type="term" value="F:ATP binding"/>
    <property type="evidence" value="ECO:0007669"/>
    <property type="project" value="InterPro"/>
</dbReference>
<dbReference type="Gene3D" id="1.10.510.10">
    <property type="entry name" value="Transferase(Phosphotransferase) domain 1"/>
    <property type="match status" value="1"/>
</dbReference>
<reference evidence="3" key="1">
    <citation type="submission" date="2022-10" db="EMBL/GenBank/DDBJ databases">
        <authorList>
            <person name="Chen Y."/>
            <person name="Dougan E. K."/>
            <person name="Chan C."/>
            <person name="Rhodes N."/>
            <person name="Thang M."/>
        </authorList>
    </citation>
    <scope>NUCLEOTIDE SEQUENCE</scope>
</reference>
<dbReference type="GO" id="GO:0005634">
    <property type="term" value="C:nucleus"/>
    <property type="evidence" value="ECO:0007669"/>
    <property type="project" value="TreeGrafter"/>
</dbReference>
<dbReference type="GO" id="GO:0005737">
    <property type="term" value="C:cytoplasm"/>
    <property type="evidence" value="ECO:0007669"/>
    <property type="project" value="TreeGrafter"/>
</dbReference>
<dbReference type="EMBL" id="CAMXCT020006781">
    <property type="protein sequence ID" value="CAL1173333.1"/>
    <property type="molecule type" value="Genomic_DNA"/>
</dbReference>
<dbReference type="Proteomes" id="UP001152797">
    <property type="component" value="Unassembled WGS sequence"/>
</dbReference>
<comment type="caution">
    <text evidence="3">The sequence shown here is derived from an EMBL/GenBank/DDBJ whole genome shotgun (WGS) entry which is preliminary data.</text>
</comment>
<evidence type="ECO:0000313" key="3">
    <source>
        <dbReference type="EMBL" id="CAI4019958.1"/>
    </source>
</evidence>
<dbReference type="SMART" id="SM00220">
    <property type="entry name" value="S_TKc"/>
    <property type="match status" value="1"/>
</dbReference>
<feature type="compositionally biased region" description="Low complexity" evidence="1">
    <location>
        <begin position="46"/>
        <end position="63"/>
    </location>
</feature>
<feature type="compositionally biased region" description="Basic and acidic residues" evidence="1">
    <location>
        <begin position="112"/>
        <end position="127"/>
    </location>
</feature>
<dbReference type="EMBL" id="CAMXCT030006781">
    <property type="protein sequence ID" value="CAL4807270.1"/>
    <property type="molecule type" value="Genomic_DNA"/>
</dbReference>
<evidence type="ECO:0000313" key="4">
    <source>
        <dbReference type="EMBL" id="CAL4807270.1"/>
    </source>
</evidence>
<keyword evidence="5" id="KW-1185">Reference proteome</keyword>
<dbReference type="GO" id="GO:0044773">
    <property type="term" value="P:mitotic DNA damage checkpoint signaling"/>
    <property type="evidence" value="ECO:0007669"/>
    <property type="project" value="TreeGrafter"/>
</dbReference>
<dbReference type="InterPro" id="IPR008271">
    <property type="entry name" value="Ser/Thr_kinase_AS"/>
</dbReference>
<dbReference type="PANTHER" id="PTHR44167">
    <property type="entry name" value="OVARIAN-SPECIFIC SERINE/THREONINE-PROTEIN KINASE LOK-RELATED"/>
    <property type="match status" value="1"/>
</dbReference>
<dbReference type="OrthoDB" id="5794026at2759"/>
<name>A0A9P1M5M8_9DINO</name>